<dbReference type="EMBL" id="BAABJE010000015">
    <property type="protein sequence ID" value="GAA4800806.1"/>
    <property type="molecule type" value="Genomic_DNA"/>
</dbReference>
<protein>
    <recommendedName>
        <fullName evidence="3">ATP-binding protein</fullName>
    </recommendedName>
</protein>
<evidence type="ECO:0000313" key="2">
    <source>
        <dbReference type="Proteomes" id="UP001499959"/>
    </source>
</evidence>
<sequence length="758" mass="85240">MASQHGMSDFLSTRACSIEAATFLPLICPEDAAAFPDAAARSLVESLAEKHPEEMARRTCKALTGIIKGGALSVDWAPIGVLHLWLGRQLIVLGRFEEAYQLGLALEGVSDYWRRQGAKLKLWSLIRGKQTQKAVDLAATWILDNPRYTVELPVSAIFEERDWASFKDISPEMIGLVAHHAHVSSGDPKIAYICKMACRRFAVSGDRDAVAFNYESSIDSAWKRLVIAFLRDVWIEENLSMNHLLDSIEAVSDDRMNVCQLLLTWDPSSEVEYIEEIKNLTLDQTLRKGLKHIDQNRIFVNEPAITRWAEKELSQDFERWQATNESSPSARIDDEFVRQYIVDPQNEEFLRELSGGDPTEADVLLANIFERLYRRFLTDPADGLDCFLSLRIRHGSLRGTLFGPLEEQGLFYTASGFSKTAFDERWSDVMRLTEADRRAVVGLMEQLASRLRAIADELVNERVQIRSAEKPLGAIAQYVVPVSGKILNASLKGQAINFSTFSYMAYFLFWEYVKIGLSDLADYVRNTAKDRVRQEFDSCLESLRLLGSKTSPLVAALTAVSTETRTQCDAIADWFQVPIPSEEDQYKLSAAIEIARTSTKRVHRAFPAEIKISCKPGEDPPLATGALFALSDSLFVIFENAWKYSGLGVDIGSLDVIAELDREHGLLTLRVENDLSLDVLERLGSGHLDELRERHLSTAAVERTSREGGSGFAKLSRMSRYVDRALCPTPLDFGVDSKRWFTIVTIPLYERNGVYETY</sequence>
<gene>
    <name evidence="1" type="ORF">GCM10023307_29100</name>
</gene>
<accession>A0ABP9BZH8</accession>
<organism evidence="1 2">
    <name type="scientific">Lysobacter hankyongensis</name>
    <dbReference type="NCBI Taxonomy" id="1176535"/>
    <lineage>
        <taxon>Bacteria</taxon>
        <taxon>Pseudomonadati</taxon>
        <taxon>Pseudomonadota</taxon>
        <taxon>Gammaproteobacteria</taxon>
        <taxon>Lysobacterales</taxon>
        <taxon>Lysobacteraceae</taxon>
        <taxon>Lysobacter</taxon>
    </lineage>
</organism>
<name>A0ABP9BZH8_9GAMM</name>
<dbReference type="Proteomes" id="UP001499959">
    <property type="component" value="Unassembled WGS sequence"/>
</dbReference>
<proteinExistence type="predicted"/>
<comment type="caution">
    <text evidence="1">The sequence shown here is derived from an EMBL/GenBank/DDBJ whole genome shotgun (WGS) entry which is preliminary data.</text>
</comment>
<evidence type="ECO:0000313" key="1">
    <source>
        <dbReference type="EMBL" id="GAA4800806.1"/>
    </source>
</evidence>
<evidence type="ECO:0008006" key="3">
    <source>
        <dbReference type="Google" id="ProtNLM"/>
    </source>
</evidence>
<keyword evidence="2" id="KW-1185">Reference proteome</keyword>
<reference evidence="2" key="1">
    <citation type="journal article" date="2019" name="Int. J. Syst. Evol. Microbiol.">
        <title>The Global Catalogue of Microorganisms (GCM) 10K type strain sequencing project: providing services to taxonomists for standard genome sequencing and annotation.</title>
        <authorList>
            <consortium name="The Broad Institute Genomics Platform"/>
            <consortium name="The Broad Institute Genome Sequencing Center for Infectious Disease"/>
            <person name="Wu L."/>
            <person name="Ma J."/>
        </authorList>
    </citation>
    <scope>NUCLEOTIDE SEQUENCE [LARGE SCALE GENOMIC DNA]</scope>
    <source>
        <strain evidence="2">JCM 18204</strain>
    </source>
</reference>